<dbReference type="OrthoDB" id="389577at2"/>
<keyword evidence="1" id="KW-0813">Transport</keyword>
<comment type="cofactor">
    <cofactor evidence="6">
        <name>Mg(2+)</name>
        <dbReference type="ChEBI" id="CHEBI:18420"/>
    </cofactor>
    <text evidence="6">Binds 1 Mg(2+) ion per trimer.</text>
</comment>
<evidence type="ECO:0000256" key="1">
    <source>
        <dbReference type="ARBA" id="ARBA00022448"/>
    </source>
</evidence>
<evidence type="ECO:0000313" key="8">
    <source>
        <dbReference type="EMBL" id="AOT68623.1"/>
    </source>
</evidence>
<dbReference type="GO" id="GO:0046872">
    <property type="term" value="F:metal ion binding"/>
    <property type="evidence" value="ECO:0007669"/>
    <property type="project" value="UniProtKB-KW"/>
</dbReference>
<dbReference type="RefSeq" id="WP_069974199.1">
    <property type="nucleotide sequence ID" value="NZ_CP017269.1"/>
</dbReference>
<dbReference type="PANTHER" id="PTHR34382:SF7">
    <property type="entry name" value="PTS SYSTEM N,N'-DIACETYLCHITOBIOSE-SPECIFIC EIIA COMPONENT"/>
    <property type="match status" value="1"/>
</dbReference>
<dbReference type="KEGG" id="gfe:Gferi_02830"/>
<dbReference type="CDD" id="cd00215">
    <property type="entry name" value="PTS_IIA_lac"/>
    <property type="match status" value="1"/>
</dbReference>
<dbReference type="InterPro" id="IPR036542">
    <property type="entry name" value="PTS_IIA_lac/cel_sf"/>
</dbReference>
<keyword evidence="4" id="KW-0598">Phosphotransferase system</keyword>
<dbReference type="STRING" id="1424294.Gferi_02830"/>
<keyword evidence="6" id="KW-0479">Metal-binding</keyword>
<dbReference type="SUPFAM" id="SSF46973">
    <property type="entry name" value="Enzyme IIa from lactose specific PTS, IIa-lac"/>
    <property type="match status" value="1"/>
</dbReference>
<organism evidence="8 9">
    <name type="scientific">Geosporobacter ferrireducens</name>
    <dbReference type="NCBI Taxonomy" id="1424294"/>
    <lineage>
        <taxon>Bacteria</taxon>
        <taxon>Bacillati</taxon>
        <taxon>Bacillota</taxon>
        <taxon>Clostridia</taxon>
        <taxon>Peptostreptococcales</taxon>
        <taxon>Thermotaleaceae</taxon>
        <taxon>Geosporobacter</taxon>
    </lineage>
</organism>
<feature type="active site" description="Tele-phosphohistidine intermediate" evidence="5">
    <location>
        <position position="73"/>
    </location>
</feature>
<dbReference type="GO" id="GO:0016740">
    <property type="term" value="F:transferase activity"/>
    <property type="evidence" value="ECO:0007669"/>
    <property type="project" value="UniProtKB-KW"/>
</dbReference>
<keyword evidence="2" id="KW-0762">Sugar transport</keyword>
<sequence length="109" mass="12463">METIIFTIISYSGDARNFFLEALAPAKNGYIEKAVELIKQGDEKLELAHKEQTKLIQAEARGEKMEISLLMIHAQDHLMNAITVKQLVCEMIDIYITFFENNKNDCVEV</sequence>
<evidence type="ECO:0000256" key="3">
    <source>
        <dbReference type="ARBA" id="ARBA00022679"/>
    </source>
</evidence>
<feature type="modified residue" description="Phosphohistidine; by HPr" evidence="7">
    <location>
        <position position="73"/>
    </location>
</feature>
<name>A0A1D8GCI6_9FIRM</name>
<evidence type="ECO:0000256" key="7">
    <source>
        <dbReference type="PROSITE-ProRule" id="PRU00418"/>
    </source>
</evidence>
<evidence type="ECO:0000256" key="6">
    <source>
        <dbReference type="PIRSR" id="PIRSR000699-2"/>
    </source>
</evidence>
<dbReference type="PIRSF" id="PIRSF000699">
    <property type="entry name" value="PTS_IILac_III"/>
    <property type="match status" value="1"/>
</dbReference>
<keyword evidence="6" id="KW-0460">Magnesium</keyword>
<dbReference type="Pfam" id="PF02255">
    <property type="entry name" value="PTS_IIA"/>
    <property type="match status" value="1"/>
</dbReference>
<dbReference type="PROSITE" id="PS51095">
    <property type="entry name" value="PTS_EIIA_TYPE_3"/>
    <property type="match status" value="1"/>
</dbReference>
<dbReference type="Proteomes" id="UP000095743">
    <property type="component" value="Chromosome"/>
</dbReference>
<evidence type="ECO:0000313" key="9">
    <source>
        <dbReference type="Proteomes" id="UP000095743"/>
    </source>
</evidence>
<evidence type="ECO:0000256" key="4">
    <source>
        <dbReference type="ARBA" id="ARBA00022683"/>
    </source>
</evidence>
<dbReference type="EMBL" id="CP017269">
    <property type="protein sequence ID" value="AOT68623.1"/>
    <property type="molecule type" value="Genomic_DNA"/>
</dbReference>
<reference evidence="8 9" key="1">
    <citation type="submission" date="2016-09" db="EMBL/GenBank/DDBJ databases">
        <title>Genomic analysis reveals versatility of anaerobic energy metabolism of Geosporobacter ferrireducens IRF9 of phylum Firmicutes.</title>
        <authorList>
            <person name="Kim S.-J."/>
        </authorList>
    </citation>
    <scope>NUCLEOTIDE SEQUENCE [LARGE SCALE GENOMIC DNA]</scope>
    <source>
        <strain evidence="8 9">IRF9</strain>
    </source>
</reference>
<gene>
    <name evidence="8" type="ORF">Gferi_02830</name>
</gene>
<dbReference type="GO" id="GO:0009401">
    <property type="term" value="P:phosphoenolpyruvate-dependent sugar phosphotransferase system"/>
    <property type="evidence" value="ECO:0007669"/>
    <property type="project" value="UniProtKB-KW"/>
</dbReference>
<dbReference type="PANTHER" id="PTHR34382">
    <property type="entry name" value="PTS SYSTEM N,N'-DIACETYLCHITOBIOSE-SPECIFIC EIIA COMPONENT"/>
    <property type="match status" value="1"/>
</dbReference>
<feature type="binding site" evidence="6">
    <location>
        <position position="76"/>
    </location>
    <ligand>
        <name>Mg(2+)</name>
        <dbReference type="ChEBI" id="CHEBI:18420"/>
        <note>ligand shared between all trimeric partners</note>
    </ligand>
</feature>
<keyword evidence="3" id="KW-0808">Transferase</keyword>
<dbReference type="AlphaFoldDB" id="A0A1D8GCI6"/>
<evidence type="ECO:0000256" key="2">
    <source>
        <dbReference type="ARBA" id="ARBA00022597"/>
    </source>
</evidence>
<keyword evidence="9" id="KW-1185">Reference proteome</keyword>
<accession>A0A1D8GCI6</accession>
<evidence type="ECO:0000256" key="5">
    <source>
        <dbReference type="PIRSR" id="PIRSR000699-1"/>
    </source>
</evidence>
<protein>
    <recommendedName>
        <fullName evidence="10">PTS cellobiose transporter subunit IIA</fullName>
    </recommendedName>
</protein>
<proteinExistence type="predicted"/>
<evidence type="ECO:0008006" key="10">
    <source>
        <dbReference type="Google" id="ProtNLM"/>
    </source>
</evidence>
<dbReference type="Gene3D" id="1.20.58.80">
    <property type="entry name" value="Phosphotransferase system, lactose/cellobiose-type IIA subunit"/>
    <property type="match status" value="1"/>
</dbReference>
<dbReference type="InterPro" id="IPR003188">
    <property type="entry name" value="PTS_IIA_lac/cel"/>
</dbReference>